<dbReference type="Pfam" id="PF12146">
    <property type="entry name" value="Hydrolase_4"/>
    <property type="match status" value="1"/>
</dbReference>
<feature type="domain" description="Serine aminopeptidase S33" evidence="2">
    <location>
        <begin position="53"/>
        <end position="162"/>
    </location>
</feature>
<gene>
    <name evidence="3" type="ORF">CKO21_15985</name>
</gene>
<name>A0A934QKV5_9PROT</name>
<accession>A0A934QKV5</accession>
<reference evidence="3" key="1">
    <citation type="submission" date="2017-08" db="EMBL/GenBank/DDBJ databases">
        <authorList>
            <person name="Imhoff J.F."/>
            <person name="Rahn T."/>
            <person name="Kuenzel S."/>
            <person name="Neulinger S.C."/>
        </authorList>
    </citation>
    <scope>NUCLEOTIDE SEQUENCE</scope>
    <source>
        <strain evidence="3">DSM 9154</strain>
    </source>
</reference>
<feature type="transmembrane region" description="Helical" evidence="1">
    <location>
        <begin position="430"/>
        <end position="449"/>
    </location>
</feature>
<comment type="caution">
    <text evidence="3">The sequence shown here is derived from an EMBL/GenBank/DDBJ whole genome shotgun (WGS) entry which is preliminary data.</text>
</comment>
<evidence type="ECO:0000256" key="1">
    <source>
        <dbReference type="SAM" id="Phobius"/>
    </source>
</evidence>
<organism evidence="3 4">
    <name type="scientific">Rhodovibrio salinarum</name>
    <dbReference type="NCBI Taxonomy" id="1087"/>
    <lineage>
        <taxon>Bacteria</taxon>
        <taxon>Pseudomonadati</taxon>
        <taxon>Pseudomonadota</taxon>
        <taxon>Alphaproteobacteria</taxon>
        <taxon>Rhodospirillales</taxon>
        <taxon>Rhodovibrionaceae</taxon>
        <taxon>Rhodovibrio</taxon>
    </lineage>
</organism>
<evidence type="ECO:0000259" key="2">
    <source>
        <dbReference type="Pfam" id="PF12146"/>
    </source>
</evidence>
<evidence type="ECO:0000313" key="3">
    <source>
        <dbReference type="EMBL" id="MBK1698746.1"/>
    </source>
</evidence>
<keyword evidence="1" id="KW-1133">Transmembrane helix</keyword>
<dbReference type="InterPro" id="IPR029058">
    <property type="entry name" value="AB_hydrolase_fold"/>
</dbReference>
<proteinExistence type="predicted"/>
<dbReference type="InterPro" id="IPR050261">
    <property type="entry name" value="FrsA_esterase"/>
</dbReference>
<sequence length="509" mass="54558">MSNLLIAVVALVAIGLALWRLLAPFDGVTVNQTTVGAHTPATVYRPAGDDTAPVVLIAHGFAGSQQLMQPAALTLARNGYIAVTFDFLGHGRNPLPLTGNITQVDGATQNLLEQMSEVAAFARALPRSDGRLALLGHSMASDIVVRFAQRADQPIQATVAISMFAPTVSAQTPRNLLVIVGGLEPQPLLDAARDAVALKPGVDDPREGEVYGDFADGSARGWRIADRVEHIGVLYSQESLTAARDWLNRSFGRESLAGPVQWGPWILLLVLAVAALARPLSTLLPAVRAQPVGAGLGWRRVWPAVVIPAVMTPLVLWLLPTNFLSLLVGDYLAAHFGLYGVLTGLSLWYIGRGRDIAQQKPALPWGRLAVAIAGVAAYGVLAVGLPIDRFFISFWPIPERLPLIAALFLGTLPFFLADEWLTRGPGHARGAYPATKALFLVSLMAAAALDIEQLFFLFIIVPVMVLFFLVFGLFSRWSYKTTGHPAVAGIANALIFAWAIGVTFPMVQP</sequence>
<feature type="transmembrane region" description="Helical" evidence="1">
    <location>
        <begin position="362"/>
        <end position="381"/>
    </location>
</feature>
<keyword evidence="1" id="KW-0472">Membrane</keyword>
<feature type="transmembrane region" description="Helical" evidence="1">
    <location>
        <begin position="486"/>
        <end position="507"/>
    </location>
</feature>
<reference evidence="3" key="2">
    <citation type="journal article" date="2020" name="Microorganisms">
        <title>Osmotic Adaptation and Compatible Solute Biosynthesis of Phototrophic Bacteria as Revealed from Genome Analyses.</title>
        <authorList>
            <person name="Imhoff J.F."/>
            <person name="Rahn T."/>
            <person name="Kunzel S."/>
            <person name="Keller A."/>
            <person name="Neulinger S.C."/>
        </authorList>
    </citation>
    <scope>NUCLEOTIDE SEQUENCE</scope>
    <source>
        <strain evidence="3">DSM 9154</strain>
    </source>
</reference>
<keyword evidence="3" id="KW-0378">Hydrolase</keyword>
<dbReference type="Proteomes" id="UP000778970">
    <property type="component" value="Unassembled WGS sequence"/>
</dbReference>
<keyword evidence="1" id="KW-0812">Transmembrane</keyword>
<feature type="transmembrane region" description="Helical" evidence="1">
    <location>
        <begin position="301"/>
        <end position="319"/>
    </location>
</feature>
<dbReference type="AlphaFoldDB" id="A0A934QKV5"/>
<keyword evidence="4" id="KW-1185">Reference proteome</keyword>
<dbReference type="InterPro" id="IPR022742">
    <property type="entry name" value="Hydrolase_4"/>
</dbReference>
<dbReference type="EMBL" id="NRRE01000030">
    <property type="protein sequence ID" value="MBK1698746.1"/>
    <property type="molecule type" value="Genomic_DNA"/>
</dbReference>
<dbReference type="PANTHER" id="PTHR22946">
    <property type="entry name" value="DIENELACTONE HYDROLASE DOMAIN-CONTAINING PROTEIN-RELATED"/>
    <property type="match status" value="1"/>
</dbReference>
<feature type="transmembrane region" description="Helical" evidence="1">
    <location>
        <begin position="455"/>
        <end position="474"/>
    </location>
</feature>
<dbReference type="SUPFAM" id="SSF53474">
    <property type="entry name" value="alpha/beta-Hydrolases"/>
    <property type="match status" value="1"/>
</dbReference>
<evidence type="ECO:0000313" key="4">
    <source>
        <dbReference type="Proteomes" id="UP000778970"/>
    </source>
</evidence>
<dbReference type="Gene3D" id="3.40.50.1820">
    <property type="entry name" value="alpha/beta hydrolase"/>
    <property type="match status" value="1"/>
</dbReference>
<dbReference type="GO" id="GO:0016787">
    <property type="term" value="F:hydrolase activity"/>
    <property type="evidence" value="ECO:0007669"/>
    <property type="project" value="UniProtKB-KW"/>
</dbReference>
<feature type="transmembrane region" description="Helical" evidence="1">
    <location>
        <begin position="331"/>
        <end position="350"/>
    </location>
</feature>
<feature type="transmembrane region" description="Helical" evidence="1">
    <location>
        <begin position="401"/>
        <end position="418"/>
    </location>
</feature>
<protein>
    <submittedName>
        <fullName evidence="3">Alpha/beta hydrolase</fullName>
    </submittedName>
</protein>